<organism evidence="2 3">
    <name type="scientific">Gasterosteus aculeatus aculeatus</name>
    <name type="common">three-spined stickleback</name>
    <dbReference type="NCBI Taxonomy" id="481459"/>
    <lineage>
        <taxon>Eukaryota</taxon>
        <taxon>Metazoa</taxon>
        <taxon>Chordata</taxon>
        <taxon>Craniata</taxon>
        <taxon>Vertebrata</taxon>
        <taxon>Euteleostomi</taxon>
        <taxon>Actinopterygii</taxon>
        <taxon>Neopterygii</taxon>
        <taxon>Teleostei</taxon>
        <taxon>Neoteleostei</taxon>
        <taxon>Acanthomorphata</taxon>
        <taxon>Eupercaria</taxon>
        <taxon>Perciformes</taxon>
        <taxon>Cottioidei</taxon>
        <taxon>Gasterosteales</taxon>
        <taxon>Gasterosteidae</taxon>
        <taxon>Gasterosteus</taxon>
    </lineage>
</organism>
<evidence type="ECO:0000313" key="3">
    <source>
        <dbReference type="Proteomes" id="UP000007635"/>
    </source>
</evidence>
<reference evidence="2 3" key="1">
    <citation type="journal article" date="2021" name="G3 (Bethesda)">
        <title>Improved contiguity of the threespine stickleback genome using long-read sequencing.</title>
        <authorList>
            <person name="Nath S."/>
            <person name="Shaw D.E."/>
            <person name="White M.A."/>
        </authorList>
    </citation>
    <scope>NUCLEOTIDE SEQUENCE [LARGE SCALE GENOMIC DNA]</scope>
    <source>
        <strain evidence="2 3">Lake Benthic</strain>
    </source>
</reference>
<name>A0AAQ4R535_GASAC</name>
<evidence type="ECO:0000313" key="2">
    <source>
        <dbReference type="Ensembl" id="ENSGACP00000058122.1"/>
    </source>
</evidence>
<sequence>SKLILAPSRRATQVKSTCEAPPLLYWIRGPPPKGGASIRGPAPKGGASIRGPAPKGGIRGPPPKGGIRGPVGPSPLLAPVLPPQAHPDASSTTRPLPLHLRRASGGPPGGLGPPAHPLGPSVKTCSLE</sequence>
<dbReference type="AlphaFoldDB" id="A0AAQ4R535"/>
<proteinExistence type="predicted"/>
<reference evidence="2" key="3">
    <citation type="submission" date="2025-09" db="UniProtKB">
        <authorList>
            <consortium name="Ensembl"/>
        </authorList>
    </citation>
    <scope>IDENTIFICATION</scope>
</reference>
<protein>
    <submittedName>
        <fullName evidence="2">Uncharacterized protein</fullName>
    </submittedName>
</protein>
<dbReference type="Ensembl" id="ENSGACT00000074182.1">
    <property type="protein sequence ID" value="ENSGACP00000058122.1"/>
    <property type="gene ID" value="ENSGACG00000023358.1"/>
</dbReference>
<dbReference type="Proteomes" id="UP000007635">
    <property type="component" value="Chromosome III"/>
</dbReference>
<keyword evidence="3" id="KW-1185">Reference proteome</keyword>
<reference evidence="2" key="2">
    <citation type="submission" date="2025-08" db="UniProtKB">
        <authorList>
            <consortium name="Ensembl"/>
        </authorList>
    </citation>
    <scope>IDENTIFICATION</scope>
</reference>
<evidence type="ECO:0000256" key="1">
    <source>
        <dbReference type="SAM" id="MobiDB-lite"/>
    </source>
</evidence>
<accession>A0AAQ4R535</accession>
<feature type="region of interest" description="Disordered" evidence="1">
    <location>
        <begin position="32"/>
        <end position="128"/>
    </location>
</feature>